<proteinExistence type="predicted"/>
<gene>
    <name evidence="2" type="ORF">BDN70DRAFT_451240</name>
</gene>
<evidence type="ECO:0000256" key="1">
    <source>
        <dbReference type="SAM" id="MobiDB-lite"/>
    </source>
</evidence>
<reference evidence="2" key="1">
    <citation type="submission" date="2020-11" db="EMBL/GenBank/DDBJ databases">
        <authorList>
            <consortium name="DOE Joint Genome Institute"/>
            <person name="Ahrendt S."/>
            <person name="Riley R."/>
            <person name="Andreopoulos W."/>
            <person name="Labutti K."/>
            <person name="Pangilinan J."/>
            <person name="Ruiz-Duenas F.J."/>
            <person name="Barrasa J.M."/>
            <person name="Sanchez-Garcia M."/>
            <person name="Camarero S."/>
            <person name="Miyauchi S."/>
            <person name="Serrano A."/>
            <person name="Linde D."/>
            <person name="Babiker R."/>
            <person name="Drula E."/>
            <person name="Ayuso-Fernandez I."/>
            <person name="Pacheco R."/>
            <person name="Padilla G."/>
            <person name="Ferreira P."/>
            <person name="Barriuso J."/>
            <person name="Kellner H."/>
            <person name="Castanera R."/>
            <person name="Alfaro M."/>
            <person name="Ramirez L."/>
            <person name="Pisabarro A.G."/>
            <person name="Kuo A."/>
            <person name="Tritt A."/>
            <person name="Lipzen A."/>
            <person name="He G."/>
            <person name="Yan M."/>
            <person name="Ng V."/>
            <person name="Cullen D."/>
            <person name="Martin F."/>
            <person name="Rosso M.-N."/>
            <person name="Henrissat B."/>
            <person name="Hibbett D."/>
            <person name="Martinez A.T."/>
            <person name="Grigoriev I.V."/>
        </authorList>
    </citation>
    <scope>NUCLEOTIDE SEQUENCE</scope>
    <source>
        <strain evidence="2">CIRM-BRFM 674</strain>
    </source>
</reference>
<evidence type="ECO:0000313" key="2">
    <source>
        <dbReference type="EMBL" id="KAF9482232.1"/>
    </source>
</evidence>
<accession>A0A9P5Z5Z5</accession>
<dbReference type="Proteomes" id="UP000807469">
    <property type="component" value="Unassembled WGS sequence"/>
</dbReference>
<sequence>MQGRKQSNKFEQHQHIKAVSPERWDPPPPPPFITSSQTRPSYCSDKMSHFPPELIHHVVDFLADDRQTLYNSALTSSSFLHPSRRHIFRQILLRSSSGQCRPARRFLDFLSTAPHLATYITSLRVMIGQYRASISEDWIGGWIHEDDALPVVFSLLTRLQELSIESTNSPLKWQNVPLDLQNAVVEVIGGTTLSRLSLIQVVDFPILPLRISSSLKNIVLHCVTLTDSKIESSLLYPSAGAFSPLEGLHIVEARDTNFSDIHSWIHNGESTSLHLSCLKRLSLTIYGRWMSYSDDMAVVSKLLDVCSPTLEQLKLTPPLTFACLSDLANHPFHLATMPKLRKLEFGLEISDFEDMETSLSLSWLTELFSNLPTCNVIEDIVLKCEILQANPLGEFDHGIWTKIDKALTCKELSSLRHVTLILYPVHSEAKKHATIATELLQQEMKILCRRNILQIEKRYDSNRFKILE</sequence>
<dbReference type="AlphaFoldDB" id="A0A9P5Z5Z5"/>
<dbReference type="EMBL" id="MU155168">
    <property type="protein sequence ID" value="KAF9482232.1"/>
    <property type="molecule type" value="Genomic_DNA"/>
</dbReference>
<dbReference type="OrthoDB" id="2745898at2759"/>
<name>A0A9P5Z5Z5_9AGAR</name>
<comment type="caution">
    <text evidence="2">The sequence shown here is derived from an EMBL/GenBank/DDBJ whole genome shotgun (WGS) entry which is preliminary data.</text>
</comment>
<protein>
    <recommendedName>
        <fullName evidence="4">F-box domain-containing protein</fullName>
    </recommendedName>
</protein>
<feature type="compositionally biased region" description="Basic and acidic residues" evidence="1">
    <location>
        <begin position="8"/>
        <end position="25"/>
    </location>
</feature>
<organism evidence="2 3">
    <name type="scientific">Pholiota conissans</name>
    <dbReference type="NCBI Taxonomy" id="109636"/>
    <lineage>
        <taxon>Eukaryota</taxon>
        <taxon>Fungi</taxon>
        <taxon>Dikarya</taxon>
        <taxon>Basidiomycota</taxon>
        <taxon>Agaricomycotina</taxon>
        <taxon>Agaricomycetes</taxon>
        <taxon>Agaricomycetidae</taxon>
        <taxon>Agaricales</taxon>
        <taxon>Agaricineae</taxon>
        <taxon>Strophariaceae</taxon>
        <taxon>Pholiota</taxon>
    </lineage>
</organism>
<keyword evidence="3" id="KW-1185">Reference proteome</keyword>
<feature type="region of interest" description="Disordered" evidence="1">
    <location>
        <begin position="1"/>
        <end position="38"/>
    </location>
</feature>
<evidence type="ECO:0000313" key="3">
    <source>
        <dbReference type="Proteomes" id="UP000807469"/>
    </source>
</evidence>
<evidence type="ECO:0008006" key="4">
    <source>
        <dbReference type="Google" id="ProtNLM"/>
    </source>
</evidence>